<dbReference type="RefSeq" id="WP_277859784.1">
    <property type="nucleotide sequence ID" value="NZ_JARRAG010000001.1"/>
</dbReference>
<proteinExistence type="predicted"/>
<evidence type="ECO:0000313" key="3">
    <source>
        <dbReference type="EMBL" id="MDG3003433.1"/>
    </source>
</evidence>
<protein>
    <submittedName>
        <fullName evidence="3">J domain-containing protein</fullName>
    </submittedName>
</protein>
<feature type="compositionally biased region" description="Basic and acidic residues" evidence="1">
    <location>
        <begin position="74"/>
        <end position="94"/>
    </location>
</feature>
<dbReference type="Gene3D" id="1.10.287.110">
    <property type="entry name" value="DnaJ domain"/>
    <property type="match status" value="1"/>
</dbReference>
<evidence type="ECO:0000256" key="1">
    <source>
        <dbReference type="SAM" id="MobiDB-lite"/>
    </source>
</evidence>
<evidence type="ECO:0000259" key="2">
    <source>
        <dbReference type="PROSITE" id="PS50076"/>
    </source>
</evidence>
<name>A0ABT6F7P2_9BACT</name>
<feature type="domain" description="J" evidence="2">
    <location>
        <begin position="109"/>
        <end position="172"/>
    </location>
</feature>
<dbReference type="CDD" id="cd06257">
    <property type="entry name" value="DnaJ"/>
    <property type="match status" value="1"/>
</dbReference>
<sequence length="172" mass="19114">MFLRFRKSGGRTYWRVVQSYREDGWPRQRTIYDLGPHDTREAAQAAWDALAASNARGAFPKPRPRRISRNSSTDSERAGIENERRKAASQRLKDVLTGQASPPPESVHPALAELGLGTEATLEQIKSAYRRLAAANHPDRGGNPDAMVQINQAYETALELLGAGKRPNPRRA</sequence>
<dbReference type="InterPro" id="IPR036869">
    <property type="entry name" value="J_dom_sf"/>
</dbReference>
<dbReference type="Proteomes" id="UP001216907">
    <property type="component" value="Unassembled WGS sequence"/>
</dbReference>
<keyword evidence="4" id="KW-1185">Reference proteome</keyword>
<feature type="region of interest" description="Disordered" evidence="1">
    <location>
        <begin position="55"/>
        <end position="108"/>
    </location>
</feature>
<dbReference type="SUPFAM" id="SSF46565">
    <property type="entry name" value="Chaperone J-domain"/>
    <property type="match status" value="1"/>
</dbReference>
<dbReference type="InterPro" id="IPR001623">
    <property type="entry name" value="DnaJ_domain"/>
</dbReference>
<accession>A0ABT6F7P2</accession>
<gene>
    <name evidence="3" type="ORF">PZE19_06625</name>
</gene>
<dbReference type="PROSITE" id="PS50076">
    <property type="entry name" value="DNAJ_2"/>
    <property type="match status" value="1"/>
</dbReference>
<dbReference type="Pfam" id="PF00226">
    <property type="entry name" value="DnaJ"/>
    <property type="match status" value="1"/>
</dbReference>
<organism evidence="3 4">
    <name type="scientific">Paludisphaera mucosa</name>
    <dbReference type="NCBI Taxonomy" id="3030827"/>
    <lineage>
        <taxon>Bacteria</taxon>
        <taxon>Pseudomonadati</taxon>
        <taxon>Planctomycetota</taxon>
        <taxon>Planctomycetia</taxon>
        <taxon>Isosphaerales</taxon>
        <taxon>Isosphaeraceae</taxon>
        <taxon>Paludisphaera</taxon>
    </lineage>
</organism>
<comment type="caution">
    <text evidence="3">The sequence shown here is derived from an EMBL/GenBank/DDBJ whole genome shotgun (WGS) entry which is preliminary data.</text>
</comment>
<dbReference type="EMBL" id="JARRAG010000001">
    <property type="protein sequence ID" value="MDG3003433.1"/>
    <property type="molecule type" value="Genomic_DNA"/>
</dbReference>
<dbReference type="SMART" id="SM00271">
    <property type="entry name" value="DnaJ"/>
    <property type="match status" value="1"/>
</dbReference>
<reference evidence="3 4" key="1">
    <citation type="submission" date="2023-03" db="EMBL/GenBank/DDBJ databases">
        <title>Paludisphaera mucosa sp. nov. a novel planctomycete from northern fen.</title>
        <authorList>
            <person name="Ivanova A."/>
        </authorList>
    </citation>
    <scope>NUCLEOTIDE SEQUENCE [LARGE SCALE GENOMIC DNA]</scope>
    <source>
        <strain evidence="3 4">Pla2</strain>
    </source>
</reference>
<evidence type="ECO:0000313" key="4">
    <source>
        <dbReference type="Proteomes" id="UP001216907"/>
    </source>
</evidence>